<dbReference type="InterPro" id="IPR056748">
    <property type="entry name" value="VPS13-like_C"/>
</dbReference>
<protein>
    <recommendedName>
        <fullName evidence="3">GRAM domain-containing protein</fullName>
    </recommendedName>
</protein>
<evidence type="ECO:0000256" key="1">
    <source>
        <dbReference type="ARBA" id="ARBA00006545"/>
    </source>
</evidence>
<dbReference type="InterPro" id="IPR004182">
    <property type="entry name" value="GRAM"/>
</dbReference>
<gene>
    <name evidence="4" type="ORF">AB1Y20_011238</name>
</gene>
<dbReference type="Gene3D" id="2.30.29.30">
    <property type="entry name" value="Pleckstrin-homology domain (PH domain)/Phosphotyrosine-binding domain (PTB)"/>
    <property type="match status" value="2"/>
</dbReference>
<keyword evidence="5" id="KW-1185">Reference proteome</keyword>
<dbReference type="Pfam" id="PF25036">
    <property type="entry name" value="VPS13_VAB"/>
    <property type="match status" value="1"/>
</dbReference>
<feature type="region of interest" description="Disordered" evidence="2">
    <location>
        <begin position="431"/>
        <end position="487"/>
    </location>
</feature>
<feature type="compositionally biased region" description="Low complexity" evidence="2">
    <location>
        <begin position="3928"/>
        <end position="3946"/>
    </location>
</feature>
<feature type="domain" description="GRAM" evidence="3">
    <location>
        <begin position="2469"/>
        <end position="2536"/>
    </location>
</feature>
<proteinExistence type="inferred from homology"/>
<feature type="region of interest" description="Disordered" evidence="2">
    <location>
        <begin position="1843"/>
        <end position="1872"/>
    </location>
</feature>
<evidence type="ECO:0000313" key="4">
    <source>
        <dbReference type="EMBL" id="KAL1503180.1"/>
    </source>
</evidence>
<feature type="region of interest" description="Disordered" evidence="2">
    <location>
        <begin position="876"/>
        <end position="928"/>
    </location>
</feature>
<comment type="caution">
    <text evidence="4">The sequence shown here is derived from an EMBL/GenBank/DDBJ whole genome shotgun (WGS) entry which is preliminary data.</text>
</comment>
<feature type="region of interest" description="Disordered" evidence="2">
    <location>
        <begin position="2196"/>
        <end position="2223"/>
    </location>
</feature>
<feature type="region of interest" description="Disordered" evidence="2">
    <location>
        <begin position="734"/>
        <end position="763"/>
    </location>
</feature>
<reference evidence="4 5" key="1">
    <citation type="journal article" date="2024" name="Science">
        <title>Giant polyketide synthase enzymes in the biosynthesis of giant marine polyether toxins.</title>
        <authorList>
            <person name="Fallon T.R."/>
            <person name="Shende V.V."/>
            <person name="Wierzbicki I.H."/>
            <person name="Pendleton A.L."/>
            <person name="Watervoot N.F."/>
            <person name="Auber R.P."/>
            <person name="Gonzalez D.J."/>
            <person name="Wisecaver J.H."/>
            <person name="Moore B.S."/>
        </authorList>
    </citation>
    <scope>NUCLEOTIDE SEQUENCE [LARGE SCALE GENOMIC DNA]</scope>
    <source>
        <strain evidence="4 5">12B1</strain>
    </source>
</reference>
<dbReference type="InterPro" id="IPR009543">
    <property type="entry name" value="VPS13_VAB"/>
</dbReference>
<dbReference type="PANTHER" id="PTHR16166">
    <property type="entry name" value="VACUOLAR PROTEIN SORTING-ASSOCIATED PROTEIN VPS13"/>
    <property type="match status" value="1"/>
</dbReference>
<feature type="compositionally biased region" description="Pro residues" evidence="2">
    <location>
        <begin position="1227"/>
        <end position="1243"/>
    </location>
</feature>
<dbReference type="EMBL" id="JBGBPQ010000022">
    <property type="protein sequence ID" value="KAL1503180.1"/>
    <property type="molecule type" value="Genomic_DNA"/>
</dbReference>
<feature type="region of interest" description="Disordered" evidence="2">
    <location>
        <begin position="3919"/>
        <end position="3994"/>
    </location>
</feature>
<dbReference type="GO" id="GO:0045053">
    <property type="term" value="P:protein retention in Golgi apparatus"/>
    <property type="evidence" value="ECO:0007669"/>
    <property type="project" value="TreeGrafter"/>
</dbReference>
<dbReference type="InterPro" id="IPR011993">
    <property type="entry name" value="PH-like_dom_sf"/>
</dbReference>
<dbReference type="Pfam" id="PF25037">
    <property type="entry name" value="VPS13_C"/>
    <property type="match status" value="1"/>
</dbReference>
<dbReference type="InterPro" id="IPR026847">
    <property type="entry name" value="VPS13"/>
</dbReference>
<dbReference type="GO" id="GO:0006623">
    <property type="term" value="P:protein targeting to vacuole"/>
    <property type="evidence" value="ECO:0007669"/>
    <property type="project" value="TreeGrafter"/>
</dbReference>
<feature type="compositionally biased region" description="Low complexity" evidence="2">
    <location>
        <begin position="452"/>
        <end position="466"/>
    </location>
</feature>
<feature type="region of interest" description="Disordered" evidence="2">
    <location>
        <begin position="1220"/>
        <end position="1244"/>
    </location>
</feature>
<feature type="compositionally biased region" description="Polar residues" evidence="2">
    <location>
        <begin position="3957"/>
        <end position="3971"/>
    </location>
</feature>
<sequence>MRVLELLLSWVLRVRLKGLLSNFTSANLNLAFSKGELHLTDLSLLPEAFASLGIPLLVKTARVQRLEVLLPWRSSPPAPLVLVLHGVQLVVSSLASERHDDELQKWLHRLKRKELLEASHPAERRAAGGAAPQFDAWQLQSIVDALLRDLHVSVSDVAVRFEEGPRRPAAQLAVQTLSVRCKREKNLPRLFSICFARRAAQEAEHSCQWHIEAVAGDRGAVGFGKGRMGKRVRLGSEEWASADCSAWARGKRPELGVTWLPDGTAGLSGESPVTKALPSIDVIRRFSFSSELAMHFHWPSRRAASSLTTSAPDEAASSHAPQLRLEGTAELSSIQVEVTEAHLEWAVRMAQEAVHALHFVRYRSRRPGARPLANAQPDGVRAWWRYAIDSVLGDLREERRCSDVRGRAEYAKLLRAYEAALLRMVAPKMQLPRSKEARPPHDPLAAVEQTEPLSPSPLAALPADGSGARRGGRAGGGGAAKRRPAKDFSQMELSELESLLDPASLRQSREYIRELVARERAPERSEEQARAVALEVAAAAVAATGGGGVADKFETSLMLRLSLPSLSAGLRISDRHSLAFEMGALSGDVQLSHAIRGSTQRMHLTCGAAISWVQLHGAAHLVVAPLFMRGRLLVSQVEHAIQQPANQPTLFSRVFAQAQGASPRSSSSRRFSASRPVTMPQLQLTGHADFDSEGAPPRLGAALCSTAATTCCVDASLVRELACLALRLRLPTPARFSRDGTPPPPPPPAAAAPPAPRAAPPSVSLQVDLNAPLLLVASAYEEPSLHMPIVRLGRLHLLLTPPAAADASPKPTHALWAHVHASVHLAPQHALSPLLFTGLASPTPRASARLSSDSFSTPVELELPHAETARPPFLHLESAPHLPRPPALDSPEVAASSGGGVGSPRRASSVDEPPAPPPARAPSSSFKRIDAGRMLGDALGRFNAEAARTLELAARALSLDEPRAKGSRGGGAAHEAVLALAAELLEHAEWPLFLRIQPPPPPPATPRLAVHGALPPLQLHASLFALDALRQLLRFAAAAWPAAPTRRAPPAAPRAAPRGVRVELKLHAPLLALHLHARAPPAGARAPADLLLVSARAVECRMVGTAAGADFALCAAEVGVRDARPLVAAARAPLLLVEGSAPRAPPLGVEVSLGVGLGGGGGGGGGSSGTTPLVSGFFVPIHAGVVGLQLAVSARKLLVQWNYRLTHQLVGLAVQLSQMGGDAPRQPAAPPDSAPSGDSPPQPAARLRLKMEGSVEEISLCLNLDDAIHLRQGHPNQPPLTKAQVEEAVLAAKTPRPGYTPLPTDGVEVLVHVRAACREMHLQLDEVWTSRSMQHITHCHCPDPSPASLALLRRAQSVAASWRVLPTQLCVCFCFAQFEHLQLRLRAAFYEIVSPVHAPPCARTFQMCRPWAAKCEHPGEAAVKVTIRKDPSTQDLLDVLVESEPLVYEYRNQVMLQAIDFIERCIIKAFKPLKEAAIARGEKPSPQPRWRIKVPSAVMLMPSLDEGSLEFLVEDAFVGNAVLLRPCLTEMITVQAMRVNGHAVRPAGNGEDDGVDWGGRGGGVRSPLPMIEEISAVMLTLRIPSRREDAAEAAMPFMGLEIELSTETVHVGLQPADLRLLVALWFDNLSINYFPPYDPTRVALPPLTLQMSVKLYLAQAVVWLHSSATSPANTRLQLQEIDLLVEKAIGVANPYVTGLAEIELRVKRMVAHGRWHSSEQRTSAWLQWLGAVLEPCSTTALVRGGEAPHAPVASVGAARDNPFELRVHDGNDGPLELHVGVGSQCVTLLAVPQVALLDWLLRAGGPLVEFILSRGLPPPKEQHIFVVAKQVQLCVPQPSLARVHEHERTGDKSASVPRAEGARPVPPITPMTEDTASSVLPPMLVMHFALSVEISNNPGTTGVQQACIRLSHQHTCLPVGYFDLPLPQTGSAAGSWSLLSQATHDDRGETRLSFLTLLSSLASGQPCVLERCTLYLDITQREGGQQIAVAMQDPVRISIGFPQMLLLAAAAHQWYRAIRAEPLTFPPALALLAPSTPPTLLVLVDCPYFQVTILSAEAPALPLLQLLVGETSMPISLAVEKPNATMPLAVETVVPVKAQWYHPPLFCWEPIIEPFEVALSVRAGPTMPTAINLSVASTVDINISDTMLRYAQSNLRAAFAAFEAAVLRDVAAKGEEFSGALVTTVAVNLCSIDSESQDEDLSGRDDESFPTAADASPVPSRRSVFEPESSGVPCWIANQTGAPLECWAENSSGIRSATVALDAGVTELVDLWSDTTRAVSRDWHEDTPRAITILPAGEWRPLKGVLVNLPGTVVLPLEHVESAAAGLLHPSPRSLVCEVELHERGTRLTLRSMLTLVNYTQRALAVDLDMPRAPLLHLGILNAGASMPINEAHLRGGLRLTDVGSAAAISSKLNGTADELQHSPRKVADALDSADAAEATGRFIRPIIWLPSLMEASDNIQGPSRDDKNSWRTHFDPPPHEYLIRCCSCSIMESRATFSGELYVGSESLYFRSKDRKASRSVSIGYCKLIAITKKSGKISSAKGFVISFAPKFGGGGTEQITLLNFSWANEIRHLIERLAAQHSAEFRREGTAQAAKLRAKFELEQDADAVVLNEYPCALMHAEGSSKGKLYIMQRCLCFSGSLFGKDTRYFCYLSDVVGVELSDSPAPNSILLTSSLSEDRFTFLHHRLHAFNVITQLLALIRGDYSLASAFEPPTEPSELPAEPLLEKPRQRAPAHLVLPLALREGYLVSAACYRYDCKSQISTGCPGTLVIQVPIALQNLLPIPLEWRIGPFGSKEFIEPRLALQPDQVEEFTDVVWGQRYCLQLRVPGYDWSQAVELESHQTSDRLESVKMRHHLLQCYVTYWLANGTGLTLQFKRRKQLAPDSVDDERLPVEISRGNLESALGLDLQPTDAAIVDVPLSRALGEDISGSAPVTDDAVDEQVASDNQTLLYSVPKGSKHLLAVRVVPDIASASNNTREQFNASAGWSPAFSLLPGLALGSATRSFRAGRYDLGLNIAPVETAARERTKAVTFVQRFWLSNQLKLALECEQWATPPNRLEQPRMPLASGDRAPFHWPFVKEPDLLLRIRPPPGQGTLGFIPAADEGWSSGFPIDAAGRFVVHCEQGVKSDEPGWWNSLLRIMVQVQAIGACMEVTFSLAPPSPPPYRIINQTNYLFTCWQKGLERSATHRVEPHTAAPYAWAESSMEHSLAGSLSSLQTDASERTRAATFRLRSDASLPSSLRSWRDRQLQTLVQAQLIKLDSLSVPVQLGTPAVAWARVDLQDGVRVLTISETKTEPPSAAAAEEPHLFLGLYLAGVGISLVHTATEELLYVSGRQCTVDFVQSERTATFEAQLISFQVDNQQANATLPAVISLAADSVSSGQPAVHISAVLDMHLRKAGGAVDWYEYISCRLLELDLAIEPSFLQSMLDFVIASKVLQLAVFLRDALPKPQEHELRQRAYVKAARSELLRYGSPQRMWYFQQLELHPVKLNLTFRGSSSRTESTGPTLFWPIPNIDSAAICLTSLVRENLFGTSDELAAAIGYHYLYAVLRQVHRVVLKVEMLDVATGYSVLRSLGTGVKDLFYLPAKAVVVKPRGLGRAMAAGGASFAKHTMLAAVRPTKQVAGAVNRTTDRALAAMAMSTSTSAQSNRGGWMLVQGTAGLGYGVLEGAVGLLREPYRGARKQGASGFVIGVGKGLVGAAIRPTAGIAKFTHRWAGALQQATGENEANSTHSARVGRVRPPRMLHGEQHRIAAYSIAEALARHVLQSTDEGRYLHEPLMHCDLLGEEGRSETVVIVVLTGLRLLTVDTSSWRVQLNLPLRKVTSVYLEHGSTTLVLQLVSRRRQVDHKQADTVAQGSTPGAASAIPGGNVVVAGADSKRLLCHTDEAAALMLSQIQVTLSLRARKRIWHDAIRDATNPGDDSNAARTSRGSSNSNSPRSSLKTFTHRRSRSNPNSTAGQPSSEISAQREREHISDRSSGTTVELTAEDLLSEHSGNAISLAV</sequence>
<dbReference type="PANTHER" id="PTHR16166:SF93">
    <property type="entry name" value="INTERMEMBRANE LIPID TRANSFER PROTEIN VPS13"/>
    <property type="match status" value="1"/>
</dbReference>
<dbReference type="Pfam" id="PF02893">
    <property type="entry name" value="GRAM"/>
    <property type="match status" value="1"/>
</dbReference>
<feature type="compositionally biased region" description="Basic and acidic residues" evidence="2">
    <location>
        <begin position="3972"/>
        <end position="3981"/>
    </location>
</feature>
<evidence type="ECO:0000259" key="3">
    <source>
        <dbReference type="SMART" id="SM00568"/>
    </source>
</evidence>
<name>A0AB34IMA4_PRYPA</name>
<feature type="domain" description="GRAM" evidence="3">
    <location>
        <begin position="2596"/>
        <end position="2665"/>
    </location>
</feature>
<feature type="compositionally biased region" description="Pro residues" evidence="2">
    <location>
        <begin position="741"/>
        <end position="759"/>
    </location>
</feature>
<accession>A0AB34IMA4</accession>
<evidence type="ECO:0000313" key="5">
    <source>
        <dbReference type="Proteomes" id="UP001515480"/>
    </source>
</evidence>
<comment type="similarity">
    <text evidence="1">Belongs to the VPS13 family.</text>
</comment>
<organism evidence="4 5">
    <name type="scientific">Prymnesium parvum</name>
    <name type="common">Toxic golden alga</name>
    <dbReference type="NCBI Taxonomy" id="97485"/>
    <lineage>
        <taxon>Eukaryota</taxon>
        <taxon>Haptista</taxon>
        <taxon>Haptophyta</taxon>
        <taxon>Prymnesiophyceae</taxon>
        <taxon>Prymnesiales</taxon>
        <taxon>Prymnesiaceae</taxon>
        <taxon>Prymnesium</taxon>
    </lineage>
</organism>
<dbReference type="Proteomes" id="UP001515480">
    <property type="component" value="Unassembled WGS sequence"/>
</dbReference>
<feature type="region of interest" description="Disordered" evidence="2">
    <location>
        <begin position="3853"/>
        <end position="3873"/>
    </location>
</feature>
<dbReference type="SMART" id="SM00568">
    <property type="entry name" value="GRAM"/>
    <property type="match status" value="2"/>
</dbReference>
<evidence type="ECO:0000256" key="2">
    <source>
        <dbReference type="SAM" id="MobiDB-lite"/>
    </source>
</evidence>